<evidence type="ECO:0000313" key="6">
    <source>
        <dbReference type="EMBL" id="EEG37176.1"/>
    </source>
</evidence>
<comment type="function">
    <text evidence="5">Participates in chromosomal partition during cell division. May act via the formation of a condensin-like complex containing Smc and ScpA that pull DNA away from mid-cell into both cell halves.</text>
</comment>
<gene>
    <name evidence="5 6" type="primary">scpB</name>
    <name evidence="6" type="ORF">EUBHAL_00958</name>
</gene>
<keyword evidence="1 5" id="KW-0963">Cytoplasm</keyword>
<dbReference type="InterPro" id="IPR005234">
    <property type="entry name" value="ScpB_csome_segregation"/>
</dbReference>
<dbReference type="InterPro" id="IPR036390">
    <property type="entry name" value="WH_DNA-bd_sf"/>
</dbReference>
<evidence type="ECO:0000256" key="2">
    <source>
        <dbReference type="ARBA" id="ARBA00022618"/>
    </source>
</evidence>
<proteinExistence type="inferred from homology"/>
<dbReference type="NCBIfam" id="TIGR00281">
    <property type="entry name" value="SMC-Scp complex subunit ScpB"/>
    <property type="match status" value="1"/>
</dbReference>
<dbReference type="InterPro" id="IPR036388">
    <property type="entry name" value="WH-like_DNA-bd_sf"/>
</dbReference>
<dbReference type="HAMAP" id="MF_01804">
    <property type="entry name" value="ScpB"/>
    <property type="match status" value="1"/>
</dbReference>
<reference evidence="6 7" key="2">
    <citation type="submission" date="2009-02" db="EMBL/GenBank/DDBJ databases">
        <title>Draft genome sequence of Eubacterium hallii (DSM 3353).</title>
        <authorList>
            <person name="Sudarsanam P."/>
            <person name="Ley R."/>
            <person name="Guruge J."/>
            <person name="Turnbaugh P.J."/>
            <person name="Mahowald M."/>
            <person name="Liep D."/>
            <person name="Gordon J."/>
        </authorList>
    </citation>
    <scope>NUCLEOTIDE SEQUENCE [LARGE SCALE GENOMIC DNA]</scope>
    <source>
        <strain evidence="6 7">DSM 3353</strain>
    </source>
</reference>
<evidence type="ECO:0000256" key="3">
    <source>
        <dbReference type="ARBA" id="ARBA00022829"/>
    </source>
</evidence>
<keyword evidence="4 5" id="KW-0131">Cell cycle</keyword>
<keyword evidence="3 5" id="KW-0159">Chromosome partition</keyword>
<dbReference type="GO" id="GO:0006260">
    <property type="term" value="P:DNA replication"/>
    <property type="evidence" value="ECO:0007669"/>
    <property type="project" value="UniProtKB-UniRule"/>
</dbReference>
<dbReference type="Proteomes" id="UP000003174">
    <property type="component" value="Unassembled WGS sequence"/>
</dbReference>
<evidence type="ECO:0000313" key="7">
    <source>
        <dbReference type="Proteomes" id="UP000003174"/>
    </source>
</evidence>
<comment type="subcellular location">
    <subcellularLocation>
        <location evidence="5">Cytoplasm</location>
    </subcellularLocation>
    <text evidence="5">Associated with two foci at the outer edges of the nucleoid region in young cells, and at four foci within both cell halves in older cells.</text>
</comment>
<dbReference type="PANTHER" id="PTHR34298:SF2">
    <property type="entry name" value="SEGREGATION AND CONDENSATION PROTEIN B"/>
    <property type="match status" value="1"/>
</dbReference>
<dbReference type="GO" id="GO:0005737">
    <property type="term" value="C:cytoplasm"/>
    <property type="evidence" value="ECO:0007669"/>
    <property type="project" value="UniProtKB-SubCell"/>
</dbReference>
<evidence type="ECO:0000256" key="1">
    <source>
        <dbReference type="ARBA" id="ARBA00022490"/>
    </source>
</evidence>
<accession>C0EU74</accession>
<organism evidence="6 7">
    <name type="scientific">Anaerobutyricum hallii DSM 3353</name>
    <dbReference type="NCBI Taxonomy" id="411469"/>
    <lineage>
        <taxon>Bacteria</taxon>
        <taxon>Bacillati</taxon>
        <taxon>Bacillota</taxon>
        <taxon>Clostridia</taxon>
        <taxon>Lachnospirales</taxon>
        <taxon>Lachnospiraceae</taxon>
        <taxon>Anaerobutyricum</taxon>
    </lineage>
</organism>
<name>C0EU74_9FIRM</name>
<dbReference type="eggNOG" id="COG1386">
    <property type="taxonomic scope" value="Bacteria"/>
</dbReference>
<dbReference type="SUPFAM" id="SSF46785">
    <property type="entry name" value="Winged helix' DNA-binding domain"/>
    <property type="match status" value="2"/>
</dbReference>
<evidence type="ECO:0000256" key="4">
    <source>
        <dbReference type="ARBA" id="ARBA00023306"/>
    </source>
</evidence>
<dbReference type="AlphaFoldDB" id="C0EU74"/>
<comment type="similarity">
    <text evidence="5">Belongs to the ScpB family.</text>
</comment>
<reference evidence="6 7" key="1">
    <citation type="submission" date="2009-01" db="EMBL/GenBank/DDBJ databases">
        <authorList>
            <person name="Fulton L."/>
            <person name="Clifton S."/>
            <person name="Fulton B."/>
            <person name="Xu J."/>
            <person name="Minx P."/>
            <person name="Pepin K.H."/>
            <person name="Johnson M."/>
            <person name="Bhonagiri V."/>
            <person name="Nash W.E."/>
            <person name="Mardis E.R."/>
            <person name="Wilson R.K."/>
        </authorList>
    </citation>
    <scope>NUCLEOTIDE SEQUENCE [LARGE SCALE GENOMIC DNA]</scope>
    <source>
        <strain evidence="6 7">DSM 3353</strain>
    </source>
</reference>
<protein>
    <recommendedName>
        <fullName evidence="5">Segregation and condensation protein B</fullName>
    </recommendedName>
</protein>
<dbReference type="GO" id="GO:0051304">
    <property type="term" value="P:chromosome separation"/>
    <property type="evidence" value="ECO:0007669"/>
    <property type="project" value="InterPro"/>
</dbReference>
<dbReference type="EMBL" id="ACEP01000049">
    <property type="protein sequence ID" value="EEG37176.1"/>
    <property type="molecule type" value="Genomic_DNA"/>
</dbReference>
<comment type="caution">
    <text evidence="6">The sequence shown here is derived from an EMBL/GenBank/DDBJ whole genome shotgun (WGS) entry which is preliminary data.</text>
</comment>
<dbReference type="Gene3D" id="1.10.10.10">
    <property type="entry name" value="Winged helix-like DNA-binding domain superfamily/Winged helix DNA-binding domain"/>
    <property type="match status" value="2"/>
</dbReference>
<dbReference type="PIRSF" id="PIRSF019345">
    <property type="entry name" value="ScpB"/>
    <property type="match status" value="1"/>
</dbReference>
<keyword evidence="2 5" id="KW-0132">Cell division</keyword>
<sequence>MNRGVLKNWKRGIMKDKERIKGIIEAILFTMGESVAISRLSEVLDIEEDTLKELLEEMKGDYAGKDRGICLIELDGAYQICTKIETYEYVKKLVSQPKKRSLTDVMLETLSIVAYKQPVTKQEIEAIRGVKSDFAVNKLLEYRLIKELGRLDTIGHPIVFGTTEEFLRCFGVSSIEELPDIDEVQKQNFMEEAMEEVAASITV</sequence>
<comment type="subunit">
    <text evidence="5">Homodimer. Homodimerization may be required to stabilize the binding of ScpA to the Smc head domains. Component of a cohesin-like complex composed of ScpA, ScpB and the Smc homodimer, in which ScpA and ScpB bind to the head domain of Smc. The presence of the three proteins is required for the association of the complex with DNA.</text>
</comment>
<dbReference type="Pfam" id="PF04079">
    <property type="entry name" value="SMC_ScpB"/>
    <property type="match status" value="1"/>
</dbReference>
<evidence type="ECO:0000256" key="5">
    <source>
        <dbReference type="HAMAP-Rule" id="MF_01804"/>
    </source>
</evidence>
<dbReference type="PANTHER" id="PTHR34298">
    <property type="entry name" value="SEGREGATION AND CONDENSATION PROTEIN B"/>
    <property type="match status" value="1"/>
</dbReference>
<dbReference type="GO" id="GO:0051301">
    <property type="term" value="P:cell division"/>
    <property type="evidence" value="ECO:0007669"/>
    <property type="project" value="UniProtKB-KW"/>
</dbReference>